<evidence type="ECO:0000256" key="1">
    <source>
        <dbReference type="SAM" id="MobiDB-lite"/>
    </source>
</evidence>
<evidence type="ECO:0000313" key="3">
    <source>
        <dbReference type="WBParaSite" id="L893_g22170.t1"/>
    </source>
</evidence>
<dbReference type="WBParaSite" id="L893_g22170.t1">
    <property type="protein sequence ID" value="L893_g22170.t1"/>
    <property type="gene ID" value="L893_g22170"/>
</dbReference>
<organism evidence="2 3">
    <name type="scientific">Steinernema glaseri</name>
    <dbReference type="NCBI Taxonomy" id="37863"/>
    <lineage>
        <taxon>Eukaryota</taxon>
        <taxon>Metazoa</taxon>
        <taxon>Ecdysozoa</taxon>
        <taxon>Nematoda</taxon>
        <taxon>Chromadorea</taxon>
        <taxon>Rhabditida</taxon>
        <taxon>Tylenchina</taxon>
        <taxon>Panagrolaimomorpha</taxon>
        <taxon>Strongyloidoidea</taxon>
        <taxon>Steinernematidae</taxon>
        <taxon>Steinernema</taxon>
    </lineage>
</organism>
<dbReference type="AlphaFoldDB" id="A0A1I7Z2P9"/>
<accession>A0A1I7Z2P9</accession>
<dbReference type="Proteomes" id="UP000095287">
    <property type="component" value="Unplaced"/>
</dbReference>
<protein>
    <submittedName>
        <fullName evidence="3">Uncharacterized protein</fullName>
    </submittedName>
</protein>
<feature type="region of interest" description="Disordered" evidence="1">
    <location>
        <begin position="77"/>
        <end position="97"/>
    </location>
</feature>
<evidence type="ECO:0000313" key="2">
    <source>
        <dbReference type="Proteomes" id="UP000095287"/>
    </source>
</evidence>
<proteinExistence type="predicted"/>
<name>A0A1I7Z2P9_9BILA</name>
<keyword evidence="2" id="KW-1185">Reference proteome</keyword>
<sequence length="231" mass="26256">MKGFRDRLMYEPRAVETQWSPEGPQWLAGGRKGRRRLLRVVTRPESPKFRRRCGRVGNADLHRLNYSLGDRGALRAAPRWRHRPATSSHANNRRPSTRKLSVLGRWRCGGVFGTGLIRDSKDRGIHFQKLGKTSDLRRRVTWPMITLSPDQQSIDSRIQGPFSRWRLQGGPNLGPWPLVDPDRKCLTANASPVSVGRHRHATYSGCLPDGVPRIRSLGTRCHLFLDATGWS</sequence>
<reference evidence="3" key="1">
    <citation type="submission" date="2016-11" db="UniProtKB">
        <authorList>
            <consortium name="WormBaseParasite"/>
        </authorList>
    </citation>
    <scope>IDENTIFICATION</scope>
</reference>